<proteinExistence type="predicted"/>
<evidence type="ECO:0000313" key="3">
    <source>
        <dbReference type="WBParaSite" id="SVE_1151800.1"/>
    </source>
</evidence>
<evidence type="ECO:0000313" key="2">
    <source>
        <dbReference type="Proteomes" id="UP000035680"/>
    </source>
</evidence>
<name>A0A0K0FQ35_STRVS</name>
<sequence length="115" mass="14172">MKKKGNDKKSEMKEKTKKTTKTQIKGCHYKHKRTKKRKCFEALKINYESRRETAIHKHLLDKNTMKQINEEEEIIRKFTRCNNFKRQMRISNYQRGGMRSHENRRFRERDNNDPK</sequence>
<dbReference type="WBParaSite" id="SVE_1151800.1">
    <property type="protein sequence ID" value="SVE_1151800.1"/>
    <property type="gene ID" value="SVE_1151800"/>
</dbReference>
<organism evidence="2 3">
    <name type="scientific">Strongyloides venezuelensis</name>
    <name type="common">Threadworm</name>
    <dbReference type="NCBI Taxonomy" id="75913"/>
    <lineage>
        <taxon>Eukaryota</taxon>
        <taxon>Metazoa</taxon>
        <taxon>Ecdysozoa</taxon>
        <taxon>Nematoda</taxon>
        <taxon>Chromadorea</taxon>
        <taxon>Rhabditida</taxon>
        <taxon>Tylenchina</taxon>
        <taxon>Panagrolaimomorpha</taxon>
        <taxon>Strongyloidoidea</taxon>
        <taxon>Strongyloididae</taxon>
        <taxon>Strongyloides</taxon>
    </lineage>
</organism>
<dbReference type="Proteomes" id="UP000035680">
    <property type="component" value="Unassembled WGS sequence"/>
</dbReference>
<feature type="region of interest" description="Disordered" evidence="1">
    <location>
        <begin position="1"/>
        <end position="30"/>
    </location>
</feature>
<evidence type="ECO:0000256" key="1">
    <source>
        <dbReference type="SAM" id="MobiDB-lite"/>
    </source>
</evidence>
<feature type="region of interest" description="Disordered" evidence="1">
    <location>
        <begin position="89"/>
        <end position="115"/>
    </location>
</feature>
<keyword evidence="2" id="KW-1185">Reference proteome</keyword>
<reference evidence="3" key="2">
    <citation type="submission" date="2015-08" db="UniProtKB">
        <authorList>
            <consortium name="WormBaseParasite"/>
        </authorList>
    </citation>
    <scope>IDENTIFICATION</scope>
</reference>
<accession>A0A0K0FQ35</accession>
<feature type="compositionally biased region" description="Basic and acidic residues" evidence="1">
    <location>
        <begin position="99"/>
        <end position="115"/>
    </location>
</feature>
<protein>
    <submittedName>
        <fullName evidence="3">Uncharacterized protein</fullName>
    </submittedName>
</protein>
<reference evidence="2" key="1">
    <citation type="submission" date="2014-07" db="EMBL/GenBank/DDBJ databases">
        <authorList>
            <person name="Martin A.A"/>
            <person name="De Silva N."/>
        </authorList>
    </citation>
    <scope>NUCLEOTIDE SEQUENCE</scope>
</reference>
<dbReference type="AlphaFoldDB" id="A0A0K0FQ35"/>